<dbReference type="SUPFAM" id="SSF57850">
    <property type="entry name" value="RING/U-box"/>
    <property type="match status" value="1"/>
</dbReference>
<evidence type="ECO:0000256" key="15">
    <source>
        <dbReference type="ARBA" id="ARBA00034306"/>
    </source>
</evidence>
<evidence type="ECO:0000256" key="18">
    <source>
        <dbReference type="SAM" id="MobiDB-lite"/>
    </source>
</evidence>
<protein>
    <recommendedName>
        <fullName evidence="4">RING-type E3 ubiquitin transferase</fullName>
        <ecNumber evidence="4">2.3.2.27</ecNumber>
    </recommendedName>
</protein>
<evidence type="ECO:0000256" key="7">
    <source>
        <dbReference type="ARBA" id="ARBA00022679"/>
    </source>
</evidence>
<feature type="non-terminal residue" evidence="20">
    <location>
        <position position="621"/>
    </location>
</feature>
<dbReference type="InterPro" id="IPR036322">
    <property type="entry name" value="WD40_repeat_dom_sf"/>
</dbReference>
<dbReference type="GO" id="GO:0016604">
    <property type="term" value="C:nuclear body"/>
    <property type="evidence" value="ECO:0007669"/>
    <property type="project" value="UniProtKB-SubCell"/>
</dbReference>
<evidence type="ECO:0000256" key="14">
    <source>
        <dbReference type="ARBA" id="ARBA00023242"/>
    </source>
</evidence>
<evidence type="ECO:0000256" key="11">
    <source>
        <dbReference type="ARBA" id="ARBA00022786"/>
    </source>
</evidence>
<dbReference type="Pfam" id="PF13639">
    <property type="entry name" value="zf-RING_2"/>
    <property type="match status" value="1"/>
</dbReference>
<accession>A0A8J9WA72</accession>
<dbReference type="InterPro" id="IPR013083">
    <property type="entry name" value="Znf_RING/FYVE/PHD"/>
</dbReference>
<dbReference type="InterPro" id="IPR056527">
    <property type="entry name" value="WD40_RFWD3"/>
</dbReference>
<gene>
    <name evidence="20" type="ORF">BINO364_LOCUS15762</name>
</gene>
<evidence type="ECO:0000259" key="19">
    <source>
        <dbReference type="PROSITE" id="PS50089"/>
    </source>
</evidence>
<comment type="subcellular location">
    <subcellularLocation>
        <location evidence="2">Cytoplasm</location>
    </subcellularLocation>
    <subcellularLocation>
        <location evidence="15">Nucleus</location>
        <location evidence="15">Nuclear body</location>
    </subcellularLocation>
</comment>
<evidence type="ECO:0000256" key="13">
    <source>
        <dbReference type="ARBA" id="ARBA00023204"/>
    </source>
</evidence>
<evidence type="ECO:0000313" key="21">
    <source>
        <dbReference type="Proteomes" id="UP000838878"/>
    </source>
</evidence>
<dbReference type="GO" id="GO:0008270">
    <property type="term" value="F:zinc ion binding"/>
    <property type="evidence" value="ECO:0007669"/>
    <property type="project" value="UniProtKB-KW"/>
</dbReference>
<feature type="compositionally biased region" description="Low complexity" evidence="18">
    <location>
        <begin position="13"/>
        <end position="31"/>
    </location>
</feature>
<dbReference type="EMBL" id="OV170229">
    <property type="protein sequence ID" value="CAH0730827.1"/>
    <property type="molecule type" value="Genomic_DNA"/>
</dbReference>
<evidence type="ECO:0000256" key="8">
    <source>
        <dbReference type="ARBA" id="ARBA00022737"/>
    </source>
</evidence>
<evidence type="ECO:0000256" key="4">
    <source>
        <dbReference type="ARBA" id="ARBA00012483"/>
    </source>
</evidence>
<dbReference type="GO" id="GO:0016567">
    <property type="term" value="P:protein ubiquitination"/>
    <property type="evidence" value="ECO:0007669"/>
    <property type="project" value="InterPro"/>
</dbReference>
<dbReference type="Gene3D" id="2.130.10.10">
    <property type="entry name" value="YVTN repeat-like/Quinoprotein amine dehydrogenase"/>
    <property type="match status" value="1"/>
</dbReference>
<keyword evidence="21" id="KW-1185">Reference proteome</keyword>
<keyword evidence="6" id="KW-0853">WD repeat</keyword>
<comment type="pathway">
    <text evidence="3">Protein modification; protein ubiquitination.</text>
</comment>
<dbReference type="PANTHER" id="PTHR16047">
    <property type="entry name" value="RFWD3 PROTEIN"/>
    <property type="match status" value="1"/>
</dbReference>
<evidence type="ECO:0000256" key="2">
    <source>
        <dbReference type="ARBA" id="ARBA00004496"/>
    </source>
</evidence>
<dbReference type="GO" id="GO:0061630">
    <property type="term" value="F:ubiquitin protein ligase activity"/>
    <property type="evidence" value="ECO:0007669"/>
    <property type="project" value="UniProtKB-EC"/>
</dbReference>
<evidence type="ECO:0000256" key="9">
    <source>
        <dbReference type="ARBA" id="ARBA00022763"/>
    </source>
</evidence>
<dbReference type="SMART" id="SM00184">
    <property type="entry name" value="RING"/>
    <property type="match status" value="1"/>
</dbReference>
<evidence type="ECO:0000313" key="20">
    <source>
        <dbReference type="EMBL" id="CAH0730827.1"/>
    </source>
</evidence>
<evidence type="ECO:0000256" key="10">
    <source>
        <dbReference type="ARBA" id="ARBA00022771"/>
    </source>
</evidence>
<sequence length="621" mass="69200">MDEDSLNNSPSILAPESPDSPSLLLSPILPSWSRNENRPNNLVDDANEDQNTNNISSSIPIAVEIWRPNLAMDNSNIVQPHSSQSDGEISNPGTFLRNTVQSLNIQPWTPVIYDDDSNQSQSMQSESVPIHEESNSAASFADIRKEHEEPPAKVRKLSSPKRVADEGDGETCPICLDSWGNSGEHRLVSLKCGHLFGAHCVERWLKAQTSKDRSCPTCKSKANLKDIRFIYARKLVAADTSQLTALQKQIDILQAEKTRTELELQNSRIAHRTCVLQLEVLRNTLMKNQVSKDQQPKRLWRFALEKNLEISKDGGCRVLTYNCRTYEFYVSQKSTNNLFHGFGIRKVSSIDYKLGQFVLLHSKPIRDITYSQPRDLLLSVGLDSTARIVERGIPNTPIQCGVPLWSCSWDYLRSNEFYVGGVGGVIHQYDVRNSSSYIQRLNAPGDMSPVVSLCSTEYGLLSCQLNSCWLWVGNNRQWEPRALPVDGPFMSLCYDNESHRALLSSRGSSNERSRLTLCKLKSNVSSGETLFDIEQTFPGSARSTLMSRSTWVKTVGASWIASHSESESSLYLHGLDGGRTISLPAAEPALDVCCAQRTGDTILAALSESRLRLYKAVPTNS</sequence>
<feature type="compositionally biased region" description="Polar residues" evidence="18">
    <location>
        <begin position="1"/>
        <end position="11"/>
    </location>
</feature>
<dbReference type="InterPro" id="IPR015943">
    <property type="entry name" value="WD40/YVTN_repeat-like_dom_sf"/>
</dbReference>
<organism evidence="20 21">
    <name type="scientific">Brenthis ino</name>
    <name type="common">lesser marbled fritillary</name>
    <dbReference type="NCBI Taxonomy" id="405034"/>
    <lineage>
        <taxon>Eukaryota</taxon>
        <taxon>Metazoa</taxon>
        <taxon>Ecdysozoa</taxon>
        <taxon>Arthropoda</taxon>
        <taxon>Hexapoda</taxon>
        <taxon>Insecta</taxon>
        <taxon>Pterygota</taxon>
        <taxon>Neoptera</taxon>
        <taxon>Endopterygota</taxon>
        <taxon>Lepidoptera</taxon>
        <taxon>Glossata</taxon>
        <taxon>Ditrysia</taxon>
        <taxon>Papilionoidea</taxon>
        <taxon>Nymphalidae</taxon>
        <taxon>Heliconiinae</taxon>
        <taxon>Argynnini</taxon>
        <taxon>Brenthis</taxon>
    </lineage>
</organism>
<keyword evidence="12" id="KW-0862">Zinc</keyword>
<dbReference type="SUPFAM" id="SSF50978">
    <property type="entry name" value="WD40 repeat-like"/>
    <property type="match status" value="1"/>
</dbReference>
<evidence type="ECO:0000256" key="5">
    <source>
        <dbReference type="ARBA" id="ARBA00022490"/>
    </source>
</evidence>
<keyword evidence="14" id="KW-0539">Nucleus</keyword>
<evidence type="ECO:0000256" key="1">
    <source>
        <dbReference type="ARBA" id="ARBA00000900"/>
    </source>
</evidence>
<keyword evidence="10 16" id="KW-0479">Metal-binding</keyword>
<dbReference type="InterPro" id="IPR037381">
    <property type="entry name" value="RFWD3"/>
</dbReference>
<dbReference type="AlphaFoldDB" id="A0A8J9WA72"/>
<dbReference type="CDD" id="cd16450">
    <property type="entry name" value="mRING-C3HGC3_RFWD3"/>
    <property type="match status" value="1"/>
</dbReference>
<evidence type="ECO:0000256" key="6">
    <source>
        <dbReference type="ARBA" id="ARBA00022574"/>
    </source>
</evidence>
<evidence type="ECO:0000256" key="3">
    <source>
        <dbReference type="ARBA" id="ARBA00004906"/>
    </source>
</evidence>
<feature type="compositionally biased region" description="Low complexity" evidence="18">
    <location>
        <begin position="118"/>
        <end position="127"/>
    </location>
</feature>
<evidence type="ECO:0000256" key="12">
    <source>
        <dbReference type="ARBA" id="ARBA00022833"/>
    </source>
</evidence>
<dbReference type="OrthoDB" id="5600418at2759"/>
<keyword evidence="11" id="KW-0833">Ubl conjugation pathway</keyword>
<proteinExistence type="predicted"/>
<keyword evidence="5" id="KW-0963">Cytoplasm</keyword>
<feature type="domain" description="RING-type" evidence="19">
    <location>
        <begin position="172"/>
        <end position="219"/>
    </location>
</feature>
<feature type="coiled-coil region" evidence="17">
    <location>
        <begin position="236"/>
        <end position="263"/>
    </location>
</feature>
<dbReference type="EC" id="2.3.2.27" evidence="4"/>
<keyword evidence="13" id="KW-0234">DNA repair</keyword>
<evidence type="ECO:0000256" key="16">
    <source>
        <dbReference type="PROSITE-ProRule" id="PRU00175"/>
    </source>
</evidence>
<dbReference type="PANTHER" id="PTHR16047:SF7">
    <property type="entry name" value="E3 UBIQUITIN-PROTEIN LIGASE RFWD3"/>
    <property type="match status" value="1"/>
</dbReference>
<dbReference type="Pfam" id="PF23419">
    <property type="entry name" value="WD40_RFWD3"/>
    <property type="match status" value="1"/>
</dbReference>
<comment type="catalytic activity">
    <reaction evidence="1">
        <text>S-ubiquitinyl-[E2 ubiquitin-conjugating enzyme]-L-cysteine + [acceptor protein]-L-lysine = [E2 ubiquitin-conjugating enzyme]-L-cysteine + N(6)-ubiquitinyl-[acceptor protein]-L-lysine.</text>
        <dbReference type="EC" id="2.3.2.27"/>
    </reaction>
</comment>
<keyword evidence="10 16" id="KW-0863">Zinc-finger</keyword>
<keyword evidence="8" id="KW-0677">Repeat</keyword>
<feature type="region of interest" description="Disordered" evidence="18">
    <location>
        <begin position="1"/>
        <end position="55"/>
    </location>
</feature>
<dbReference type="Gene3D" id="3.30.40.10">
    <property type="entry name" value="Zinc/RING finger domain, C3HC4 (zinc finger)"/>
    <property type="match status" value="1"/>
</dbReference>
<dbReference type="InterPro" id="IPR001841">
    <property type="entry name" value="Znf_RING"/>
</dbReference>
<dbReference type="Proteomes" id="UP000838878">
    <property type="component" value="Chromosome 9"/>
</dbReference>
<reference evidence="20" key="1">
    <citation type="submission" date="2021-12" db="EMBL/GenBank/DDBJ databases">
        <authorList>
            <person name="Martin H S."/>
        </authorList>
    </citation>
    <scope>NUCLEOTIDE SEQUENCE</scope>
</reference>
<feature type="region of interest" description="Disordered" evidence="18">
    <location>
        <begin position="115"/>
        <end position="137"/>
    </location>
</feature>
<name>A0A8J9WA72_9NEOP</name>
<keyword evidence="9" id="KW-0227">DNA damage</keyword>
<dbReference type="GO" id="GO:0036297">
    <property type="term" value="P:interstrand cross-link repair"/>
    <property type="evidence" value="ECO:0007669"/>
    <property type="project" value="InterPro"/>
</dbReference>
<keyword evidence="7" id="KW-0808">Transferase</keyword>
<dbReference type="PROSITE" id="PS50089">
    <property type="entry name" value="ZF_RING_2"/>
    <property type="match status" value="1"/>
</dbReference>
<evidence type="ECO:0000256" key="17">
    <source>
        <dbReference type="SAM" id="Coils"/>
    </source>
</evidence>
<keyword evidence="17" id="KW-0175">Coiled coil</keyword>
<dbReference type="GO" id="GO:0005737">
    <property type="term" value="C:cytoplasm"/>
    <property type="evidence" value="ECO:0007669"/>
    <property type="project" value="UniProtKB-SubCell"/>
</dbReference>